<dbReference type="Pfam" id="PF01715">
    <property type="entry name" value="IPPT"/>
    <property type="match status" value="1"/>
</dbReference>
<evidence type="ECO:0000256" key="7">
    <source>
        <dbReference type="ARBA" id="ARBA00022840"/>
    </source>
</evidence>
<evidence type="ECO:0000313" key="15">
    <source>
        <dbReference type="Proteomes" id="UP000032214"/>
    </source>
</evidence>
<comment type="caution">
    <text evidence="10">Lacks conserved residue(s) required for the propagation of feature annotation.</text>
</comment>
<accession>A0A0D2GNP9</accession>
<proteinExistence type="inferred from homology"/>
<dbReference type="InterPro" id="IPR027417">
    <property type="entry name" value="P-loop_NTPase"/>
</dbReference>
<keyword evidence="6 10" id="KW-0547">Nucleotide-binding</keyword>
<dbReference type="Gene3D" id="1.10.20.140">
    <property type="match status" value="1"/>
</dbReference>
<feature type="binding site" evidence="10">
    <location>
        <begin position="12"/>
        <end position="19"/>
    </location>
    <ligand>
        <name>ATP</name>
        <dbReference type="ChEBI" id="CHEBI:30616"/>
    </ligand>
</feature>
<comment type="caution">
    <text evidence="14">The sequence shown here is derived from an EMBL/GenBank/DDBJ whole genome shotgun (WGS) entry which is preliminary data.</text>
</comment>
<comment type="subunit">
    <text evidence="10">Monomer.</text>
</comment>
<comment type="catalytic activity">
    <reaction evidence="9 10 11">
        <text>adenosine(37) in tRNA + dimethylallyl diphosphate = N(6)-dimethylallyladenosine(37) in tRNA + diphosphate</text>
        <dbReference type="Rhea" id="RHEA:26482"/>
        <dbReference type="Rhea" id="RHEA-COMP:10162"/>
        <dbReference type="Rhea" id="RHEA-COMP:10375"/>
        <dbReference type="ChEBI" id="CHEBI:33019"/>
        <dbReference type="ChEBI" id="CHEBI:57623"/>
        <dbReference type="ChEBI" id="CHEBI:74411"/>
        <dbReference type="ChEBI" id="CHEBI:74415"/>
        <dbReference type="EC" id="2.5.1.75"/>
    </reaction>
</comment>
<dbReference type="Gene3D" id="3.40.50.300">
    <property type="entry name" value="P-loop containing nucleotide triphosphate hydrolases"/>
    <property type="match status" value="1"/>
</dbReference>
<comment type="similarity">
    <text evidence="3 10 13">Belongs to the IPP transferase family.</text>
</comment>
<keyword evidence="4 10" id="KW-0808">Transferase</keyword>
<keyword evidence="8 10" id="KW-0460">Magnesium</keyword>
<evidence type="ECO:0000256" key="8">
    <source>
        <dbReference type="ARBA" id="ARBA00022842"/>
    </source>
</evidence>
<dbReference type="EC" id="2.5.1.75" evidence="10"/>
<evidence type="ECO:0000256" key="10">
    <source>
        <dbReference type="HAMAP-Rule" id="MF_00185"/>
    </source>
</evidence>
<evidence type="ECO:0000256" key="5">
    <source>
        <dbReference type="ARBA" id="ARBA00022694"/>
    </source>
</evidence>
<protein>
    <recommendedName>
        <fullName evidence="10">tRNA dimethylallyltransferase</fullName>
        <ecNumber evidence="10">2.5.1.75</ecNumber>
    </recommendedName>
    <alternativeName>
        <fullName evidence="10">Dimethylallyl diphosphate:tRNA dimethylallyltransferase</fullName>
        <shortName evidence="10">DMAPP:tRNA dimethylallyltransferase</shortName>
        <shortName evidence="10">DMATase</shortName>
    </alternativeName>
    <alternativeName>
        <fullName evidence="10">Isopentenyl-diphosphate:tRNA isopentenyltransferase</fullName>
        <shortName evidence="10">IPP transferase</shortName>
        <shortName evidence="10">IPPT</shortName>
        <shortName evidence="10">IPTase</shortName>
    </alternativeName>
</protein>
<dbReference type="eggNOG" id="COG0324">
    <property type="taxonomic scope" value="Bacteria"/>
</dbReference>
<dbReference type="InterPro" id="IPR018022">
    <property type="entry name" value="IPT"/>
</dbReference>
<dbReference type="GO" id="GO:0006400">
    <property type="term" value="P:tRNA modification"/>
    <property type="evidence" value="ECO:0007669"/>
    <property type="project" value="TreeGrafter"/>
</dbReference>
<dbReference type="HAMAP" id="MF_00185">
    <property type="entry name" value="IPP_trans"/>
    <property type="match status" value="1"/>
</dbReference>
<reference evidence="14 15" key="1">
    <citation type="journal article" date="2013" name="Proc. Natl. Acad. Sci. U.S.A.">
        <title>Candidate phylum TM6 genome recovered from a hospital sink biofilm provides genomic insights into this uncultivated phylum.</title>
        <authorList>
            <person name="McLean J.S."/>
            <person name="Lombardo M.J."/>
            <person name="Badger J.H."/>
            <person name="Edlund A."/>
            <person name="Novotny M."/>
            <person name="Yee-Greenbaum J."/>
            <person name="Vyahhi N."/>
            <person name="Hall A.P."/>
            <person name="Yang Y."/>
            <person name="Dupont C.L."/>
            <person name="Ziegler M.G."/>
            <person name="Chitsaz H."/>
            <person name="Allen A.E."/>
            <person name="Yooseph S."/>
            <person name="Tesler G."/>
            <person name="Pevzner P.A."/>
            <person name="Friedman R.M."/>
            <person name="Nealson K.H."/>
            <person name="Venter J.C."/>
            <person name="Lasken R.S."/>
        </authorList>
    </citation>
    <scope>NUCLEOTIDE SEQUENCE [LARGE SCALE GENOMIC DNA]</scope>
    <source>
        <strain evidence="14 15">TM6SC1</strain>
    </source>
</reference>
<dbReference type="SUPFAM" id="SSF52540">
    <property type="entry name" value="P-loop containing nucleoside triphosphate hydrolases"/>
    <property type="match status" value="1"/>
</dbReference>
<dbReference type="AlphaFoldDB" id="A0A0D2GNP9"/>
<dbReference type="Proteomes" id="UP000032214">
    <property type="component" value="Unassembled WGS sequence"/>
</dbReference>
<evidence type="ECO:0000256" key="2">
    <source>
        <dbReference type="ARBA" id="ARBA00003213"/>
    </source>
</evidence>
<keyword evidence="5 10" id="KW-0819">tRNA processing</keyword>
<comment type="cofactor">
    <cofactor evidence="1 10">
        <name>Mg(2+)</name>
        <dbReference type="ChEBI" id="CHEBI:18420"/>
    </cofactor>
</comment>
<evidence type="ECO:0000256" key="4">
    <source>
        <dbReference type="ARBA" id="ARBA00022679"/>
    </source>
</evidence>
<feature type="binding site" evidence="10">
    <location>
        <begin position="14"/>
        <end position="19"/>
    </location>
    <ligand>
        <name>substrate</name>
    </ligand>
</feature>
<dbReference type="GO" id="GO:0052381">
    <property type="term" value="F:tRNA dimethylallyltransferase activity"/>
    <property type="evidence" value="ECO:0007669"/>
    <property type="project" value="UniProtKB-UniRule"/>
</dbReference>
<evidence type="ECO:0000313" key="14">
    <source>
        <dbReference type="EMBL" id="KIX85024.1"/>
    </source>
</evidence>
<feature type="site" description="Interaction with substrate tRNA" evidence="10">
    <location>
        <position position="128"/>
    </location>
</feature>
<dbReference type="STRING" id="1306947.J120_03670"/>
<evidence type="ECO:0000256" key="3">
    <source>
        <dbReference type="ARBA" id="ARBA00005842"/>
    </source>
</evidence>
<dbReference type="PANTHER" id="PTHR11088:SF60">
    <property type="entry name" value="TRNA DIMETHYLALLYLTRANSFERASE"/>
    <property type="match status" value="1"/>
</dbReference>
<dbReference type="NCBIfam" id="TIGR00174">
    <property type="entry name" value="miaA"/>
    <property type="match status" value="1"/>
</dbReference>
<dbReference type="EMBL" id="ARQD01000003">
    <property type="protein sequence ID" value="KIX85024.1"/>
    <property type="molecule type" value="Genomic_DNA"/>
</dbReference>
<name>A0A0D2GNP9_9BACT</name>
<comment type="function">
    <text evidence="2 10 12">Catalyzes the transfer of a dimethylallyl group onto the adenine at position 37 in tRNAs that read codons beginning with uridine, leading to the formation of N6-(dimethylallyl)adenosine (i(6)A).</text>
</comment>
<evidence type="ECO:0000256" key="9">
    <source>
        <dbReference type="ARBA" id="ARBA00049563"/>
    </source>
</evidence>
<evidence type="ECO:0000256" key="6">
    <source>
        <dbReference type="ARBA" id="ARBA00022741"/>
    </source>
</evidence>
<gene>
    <name evidence="10" type="primary">miaA</name>
    <name evidence="14" type="ORF">J120_03670</name>
</gene>
<evidence type="ECO:0000256" key="12">
    <source>
        <dbReference type="RuleBase" id="RU003784"/>
    </source>
</evidence>
<keyword evidence="7 10" id="KW-0067">ATP-binding</keyword>
<evidence type="ECO:0000256" key="13">
    <source>
        <dbReference type="RuleBase" id="RU003785"/>
    </source>
</evidence>
<evidence type="ECO:0000256" key="11">
    <source>
        <dbReference type="RuleBase" id="RU003783"/>
    </source>
</evidence>
<feature type="site" description="Interaction with substrate tRNA" evidence="10">
    <location>
        <position position="105"/>
    </location>
</feature>
<keyword evidence="15" id="KW-1185">Reference proteome</keyword>
<dbReference type="InterPro" id="IPR039657">
    <property type="entry name" value="Dimethylallyltransferase"/>
</dbReference>
<dbReference type="GO" id="GO:0005524">
    <property type="term" value="F:ATP binding"/>
    <property type="evidence" value="ECO:0007669"/>
    <property type="project" value="UniProtKB-UniRule"/>
</dbReference>
<organism evidence="14 15">
    <name type="scientific">candidate division TM6 bacterium JCVI TM6SC1</name>
    <dbReference type="NCBI Taxonomy" id="1306947"/>
    <lineage>
        <taxon>Bacteria</taxon>
        <taxon>Candidatus Babelota</taxon>
        <taxon>Vermiphilus</taxon>
    </lineage>
</organism>
<evidence type="ECO:0000256" key="1">
    <source>
        <dbReference type="ARBA" id="ARBA00001946"/>
    </source>
</evidence>
<sequence length="315" mass="36293">MSTHIPLIIIYGPTASGKTDLSYDLAEYLENEPQIINADLGQCYTPCTIGTAKPVPPYMRAIPHHLFNIIDEPQNISVATYQEKCLLALEQAYAQGGTPVIVGGSGFYIKSLFFPFTHKSPQLQAPLRIHQDTTWEELHRVDPLRASQIHPNDTYRITQALSLWHTTHKLPSEHKPTWAPVSRSIKIIYTHRDRADLYNRINTRTRIMIQNGWFEEIKNLASSNWNSFLQTKKLIGYDDLLKIAHLDHVPEKVTEEISQKTRHYAKRQITFWNSLKKNINTALESNSHYNIDIIELNLSNIEPENYKKQLRSIAK</sequence>
<dbReference type="PANTHER" id="PTHR11088">
    <property type="entry name" value="TRNA DIMETHYLALLYLTRANSFERASE"/>
    <property type="match status" value="1"/>
</dbReference>